<gene>
    <name evidence="2" type="ORF">V6N11_072308</name>
</gene>
<reference evidence="2 3" key="1">
    <citation type="journal article" date="2024" name="G3 (Bethesda)">
        <title>Genome assembly of Hibiscus sabdariffa L. provides insights into metabolisms of medicinal natural products.</title>
        <authorList>
            <person name="Kim T."/>
        </authorList>
    </citation>
    <scope>NUCLEOTIDE SEQUENCE [LARGE SCALE GENOMIC DNA]</scope>
    <source>
        <strain evidence="2">TK-2024</strain>
        <tissue evidence="2">Old leaves</tissue>
    </source>
</reference>
<protein>
    <recommendedName>
        <fullName evidence="1">DUF4283 domain-containing protein</fullName>
    </recommendedName>
</protein>
<comment type="caution">
    <text evidence="2">The sequence shown here is derived from an EMBL/GenBank/DDBJ whole genome shotgun (WGS) entry which is preliminary data.</text>
</comment>
<evidence type="ECO:0000259" key="1">
    <source>
        <dbReference type="Pfam" id="PF14111"/>
    </source>
</evidence>
<dbReference type="EMBL" id="JBBPBN010000003">
    <property type="protein sequence ID" value="KAK9043985.1"/>
    <property type="molecule type" value="Genomic_DNA"/>
</dbReference>
<dbReference type="Pfam" id="PF14111">
    <property type="entry name" value="DUF4283"/>
    <property type="match status" value="1"/>
</dbReference>
<sequence>MVVSTFVVAQVAAWDLDSSVSRDRAVVEFDLMQFPSLEGSRKVNKNEIPEFPGVGSSGKNGVWNLFYQSLQFFPLVEKDGKLLVKPPRTANQLWAREGSVEIRFLAPSVYMASFLSQRVRVWVLKSGPWHIQQRALVLRKWMLGVSS</sequence>
<name>A0ABR2U2Y9_9ROSI</name>
<proteinExistence type="predicted"/>
<dbReference type="Proteomes" id="UP001396334">
    <property type="component" value="Unassembled WGS sequence"/>
</dbReference>
<organism evidence="2 3">
    <name type="scientific">Hibiscus sabdariffa</name>
    <name type="common">roselle</name>
    <dbReference type="NCBI Taxonomy" id="183260"/>
    <lineage>
        <taxon>Eukaryota</taxon>
        <taxon>Viridiplantae</taxon>
        <taxon>Streptophyta</taxon>
        <taxon>Embryophyta</taxon>
        <taxon>Tracheophyta</taxon>
        <taxon>Spermatophyta</taxon>
        <taxon>Magnoliopsida</taxon>
        <taxon>eudicotyledons</taxon>
        <taxon>Gunneridae</taxon>
        <taxon>Pentapetalae</taxon>
        <taxon>rosids</taxon>
        <taxon>malvids</taxon>
        <taxon>Malvales</taxon>
        <taxon>Malvaceae</taxon>
        <taxon>Malvoideae</taxon>
        <taxon>Hibiscus</taxon>
    </lineage>
</organism>
<keyword evidence="3" id="KW-1185">Reference proteome</keyword>
<evidence type="ECO:0000313" key="2">
    <source>
        <dbReference type="EMBL" id="KAK9043985.1"/>
    </source>
</evidence>
<accession>A0ABR2U2Y9</accession>
<feature type="domain" description="DUF4283" evidence="1">
    <location>
        <begin position="88"/>
        <end position="143"/>
    </location>
</feature>
<evidence type="ECO:0000313" key="3">
    <source>
        <dbReference type="Proteomes" id="UP001396334"/>
    </source>
</evidence>
<dbReference type="InterPro" id="IPR025558">
    <property type="entry name" value="DUF4283"/>
</dbReference>